<proteinExistence type="predicted"/>
<sequence length="45" mass="5014">MRDALCAEFYDQAAHTGKGPFAHARPPWQSLSGAYESYLIRPDTS</sequence>
<name>A0A375J967_9BURK</name>
<dbReference type="EMBL" id="OVTA01000040">
    <property type="protein sequence ID" value="SPS01121.1"/>
    <property type="molecule type" value="Genomic_DNA"/>
</dbReference>
<dbReference type="AlphaFoldDB" id="A0A375J967"/>
<accession>A0A375J967</accession>
<protein>
    <submittedName>
        <fullName evidence="1">Uncharacterized protein</fullName>
    </submittedName>
</protein>
<evidence type="ECO:0000313" key="1">
    <source>
        <dbReference type="EMBL" id="SPS01121.1"/>
    </source>
</evidence>
<organism evidence="1 2">
    <name type="scientific">Cupriavidus taiwanensis</name>
    <dbReference type="NCBI Taxonomy" id="164546"/>
    <lineage>
        <taxon>Bacteria</taxon>
        <taxon>Pseudomonadati</taxon>
        <taxon>Pseudomonadota</taxon>
        <taxon>Betaproteobacteria</taxon>
        <taxon>Burkholderiales</taxon>
        <taxon>Burkholderiaceae</taxon>
        <taxon>Cupriavidus</taxon>
    </lineage>
</organism>
<dbReference type="Proteomes" id="UP000256805">
    <property type="component" value="Unassembled WGS sequence"/>
</dbReference>
<evidence type="ECO:0000313" key="2">
    <source>
        <dbReference type="Proteomes" id="UP000256805"/>
    </source>
</evidence>
<gene>
    <name evidence="1" type="ORF">CBM2634_B170448</name>
</gene>
<reference evidence="1 2" key="1">
    <citation type="submission" date="2018-01" db="EMBL/GenBank/DDBJ databases">
        <authorList>
            <person name="Gaut B.S."/>
            <person name="Morton B.R."/>
            <person name="Clegg M.T."/>
            <person name="Duvall M.R."/>
        </authorList>
    </citation>
    <scope>NUCLEOTIDE SEQUENCE [LARGE SCALE GENOMIC DNA]</scope>
    <source>
        <strain evidence="1">Cupriavidus taiwanensis cmp 52</strain>
    </source>
</reference>